<dbReference type="Proteomes" id="UP000832097">
    <property type="component" value="Chromosome"/>
</dbReference>
<name>A0ABY4C3A6_9MICO</name>
<dbReference type="RefSeq" id="WP_243558713.1">
    <property type="nucleotide sequence ID" value="NZ_CP094528.1"/>
</dbReference>
<evidence type="ECO:0000313" key="2">
    <source>
        <dbReference type="EMBL" id="UOE45951.1"/>
    </source>
</evidence>
<sequence length="45" mass="5189">MSHRQSPTRANLNRDRQAARRDRDAARRRARQTKAVMTGAISVVR</sequence>
<proteinExistence type="predicted"/>
<feature type="region of interest" description="Disordered" evidence="1">
    <location>
        <begin position="1"/>
        <end position="45"/>
    </location>
</feature>
<keyword evidence="3" id="KW-1185">Reference proteome</keyword>
<evidence type="ECO:0000256" key="1">
    <source>
        <dbReference type="SAM" id="MobiDB-lite"/>
    </source>
</evidence>
<feature type="compositionally biased region" description="Polar residues" evidence="1">
    <location>
        <begin position="1"/>
        <end position="11"/>
    </location>
</feature>
<evidence type="ECO:0000313" key="3">
    <source>
        <dbReference type="Proteomes" id="UP000832097"/>
    </source>
</evidence>
<protein>
    <submittedName>
        <fullName evidence="2">Uncharacterized protein</fullName>
    </submittedName>
</protein>
<gene>
    <name evidence="2" type="ORF">MTO99_09480</name>
</gene>
<reference evidence="2 3" key="1">
    <citation type="submission" date="2022-03" db="EMBL/GenBank/DDBJ databases">
        <title>Mucilaginibacter sp. isolated from the gut of Protaetia brevitarsis seulensis larvae.</title>
        <authorList>
            <person name="Won M."/>
            <person name="Kim S.-J."/>
            <person name="Kwon S.-W."/>
        </authorList>
    </citation>
    <scope>NUCLEOTIDE SEQUENCE [LARGE SCALE GENOMIC DNA]</scope>
    <source>
        <strain evidence="2 3">CFWR-12</strain>
    </source>
</reference>
<organism evidence="2 3">
    <name type="scientific">Agromyces larvae</name>
    <dbReference type="NCBI Taxonomy" id="2929802"/>
    <lineage>
        <taxon>Bacteria</taxon>
        <taxon>Bacillati</taxon>
        <taxon>Actinomycetota</taxon>
        <taxon>Actinomycetes</taxon>
        <taxon>Micrococcales</taxon>
        <taxon>Microbacteriaceae</taxon>
        <taxon>Agromyces</taxon>
    </lineage>
</organism>
<dbReference type="EMBL" id="CP094528">
    <property type="protein sequence ID" value="UOE45951.1"/>
    <property type="molecule type" value="Genomic_DNA"/>
</dbReference>
<accession>A0ABY4C3A6</accession>
<feature type="compositionally biased region" description="Basic and acidic residues" evidence="1">
    <location>
        <begin position="12"/>
        <end position="27"/>
    </location>
</feature>